<gene>
    <name evidence="2" type="ORF">AnigIFM63604_009370</name>
</gene>
<evidence type="ECO:0000256" key="1">
    <source>
        <dbReference type="SAM" id="MobiDB-lite"/>
    </source>
</evidence>
<reference evidence="2" key="1">
    <citation type="submission" date="2022-07" db="EMBL/GenBank/DDBJ databases">
        <title>Taxonomy of Aspergillus series Nigri: significant species reduction supported by multi-species coalescent approaches.</title>
        <authorList>
            <person name="Bian C."/>
            <person name="Kusuya Y."/>
            <person name="Sklenar F."/>
            <person name="D'hooge E."/>
            <person name="Yaguchi T."/>
            <person name="Takahashi H."/>
            <person name="Hubka V."/>
        </authorList>
    </citation>
    <scope>NUCLEOTIDE SEQUENCE</scope>
    <source>
        <strain evidence="2">IFM 63604</strain>
    </source>
</reference>
<name>A0A9W6A7Q3_ASPNG</name>
<proteinExistence type="predicted"/>
<feature type="region of interest" description="Disordered" evidence="1">
    <location>
        <begin position="1"/>
        <end position="21"/>
    </location>
</feature>
<feature type="region of interest" description="Disordered" evidence="1">
    <location>
        <begin position="215"/>
        <end position="234"/>
    </location>
</feature>
<dbReference type="AlphaFoldDB" id="A0A9W6A7Q3"/>
<protein>
    <submittedName>
        <fullName evidence="2">Uncharacterized protein</fullName>
    </submittedName>
</protein>
<dbReference type="OrthoDB" id="4421490at2759"/>
<evidence type="ECO:0000313" key="2">
    <source>
        <dbReference type="EMBL" id="GLA52506.1"/>
    </source>
</evidence>
<dbReference type="EMBL" id="BRPB01000064">
    <property type="protein sequence ID" value="GLA52506.1"/>
    <property type="molecule type" value="Genomic_DNA"/>
</dbReference>
<comment type="caution">
    <text evidence="2">The sequence shown here is derived from an EMBL/GenBank/DDBJ whole genome shotgun (WGS) entry which is preliminary data.</text>
</comment>
<sequence length="234" mass="26625">MDGLPSPREALLKDPNEQHQPAIDVPSLMRNFLDREEISRRYQAQLELRVSDDSVRLQQERYRCGELEGRMADVQWAKGQVEAQLAQISDIGDILQQQIAMERSRCQDLESRITTLSALNNTLVKALADYEPVAKDSQQKPLNAFHIYLENLGHQETIRELQSRITLHEQTIRSLRSIIEVAMRTYPWCSDCDGSDVSTIVPQAQVHETFLPPELSPGGAESCVPKEMEQNLTE</sequence>
<organism evidence="2 3">
    <name type="scientific">Aspergillus niger</name>
    <dbReference type="NCBI Taxonomy" id="5061"/>
    <lineage>
        <taxon>Eukaryota</taxon>
        <taxon>Fungi</taxon>
        <taxon>Dikarya</taxon>
        <taxon>Ascomycota</taxon>
        <taxon>Pezizomycotina</taxon>
        <taxon>Eurotiomycetes</taxon>
        <taxon>Eurotiomycetidae</taxon>
        <taxon>Eurotiales</taxon>
        <taxon>Aspergillaceae</taxon>
        <taxon>Aspergillus</taxon>
        <taxon>Aspergillus subgen. Circumdati</taxon>
    </lineage>
</organism>
<evidence type="ECO:0000313" key="3">
    <source>
        <dbReference type="Proteomes" id="UP001144191"/>
    </source>
</evidence>
<accession>A0A9W6A7Q3</accession>
<dbReference type="Proteomes" id="UP001144191">
    <property type="component" value="Unassembled WGS sequence"/>
</dbReference>
<feature type="compositionally biased region" description="Basic and acidic residues" evidence="1">
    <location>
        <begin position="224"/>
        <end position="234"/>
    </location>
</feature>